<feature type="transmembrane region" description="Helical" evidence="6">
    <location>
        <begin position="176"/>
        <end position="196"/>
    </location>
</feature>
<keyword evidence="6" id="KW-1003">Cell membrane</keyword>
<feature type="transmembrane region" description="Helical" evidence="6">
    <location>
        <begin position="42"/>
        <end position="66"/>
    </location>
</feature>
<evidence type="ECO:0000313" key="8">
    <source>
        <dbReference type="Proteomes" id="UP000005532"/>
    </source>
</evidence>
<dbReference type="RefSeq" id="WP_005822110.1">
    <property type="nucleotide sequence ID" value="NZ_ACQL01000023.1"/>
</dbReference>
<evidence type="ECO:0000313" key="7">
    <source>
        <dbReference type="EMBL" id="EER48144.1"/>
    </source>
</evidence>
<keyword evidence="3 6" id="KW-0812">Transmembrane</keyword>
<comment type="subcellular location">
    <subcellularLocation>
        <location evidence="6">Cell membrane</location>
        <topology evidence="6">Multi-pass membrane protein</topology>
    </subcellularLocation>
    <subcellularLocation>
        <location evidence="1">Membrane</location>
        <topology evidence="1">Multi-pass membrane protein</topology>
    </subcellularLocation>
</comment>
<organism evidence="7 8">
    <name type="scientific">Actinobacillus minor NM305</name>
    <dbReference type="NCBI Taxonomy" id="637911"/>
    <lineage>
        <taxon>Bacteria</taxon>
        <taxon>Pseudomonadati</taxon>
        <taxon>Pseudomonadota</taxon>
        <taxon>Gammaproteobacteria</taxon>
        <taxon>Pasteurellales</taxon>
        <taxon>Pasteurellaceae</taxon>
        <taxon>Actinobacillus</taxon>
    </lineage>
</organism>
<dbReference type="OrthoDB" id="9780109at2"/>
<dbReference type="PANTHER" id="PTHR43483">
    <property type="entry name" value="MEMBRANE TRANSPORTER PROTEIN HI_0806-RELATED"/>
    <property type="match status" value="1"/>
</dbReference>
<evidence type="ECO:0000256" key="4">
    <source>
        <dbReference type="ARBA" id="ARBA00022989"/>
    </source>
</evidence>
<gene>
    <name evidence="7" type="ORF">AM305_04428</name>
</gene>
<protein>
    <recommendedName>
        <fullName evidence="6">Probable membrane transporter protein</fullName>
    </recommendedName>
</protein>
<dbReference type="EMBL" id="ACQL01000023">
    <property type="protein sequence ID" value="EER48144.1"/>
    <property type="molecule type" value="Genomic_DNA"/>
</dbReference>
<accession>C5RYV7</accession>
<comment type="similarity">
    <text evidence="2 6">Belongs to the 4-toluene sulfonate uptake permease (TSUP) (TC 2.A.102) family.</text>
</comment>
<reference evidence="7 8" key="1">
    <citation type="journal article" date="2010" name="Vet. Microbiol.">
        <title>Production of haemolysins by strains of the Actinobacillus minor/porcitonsillarum complex.</title>
        <authorList>
            <person name="Arya G."/>
            <person name="Niven D.F."/>
        </authorList>
    </citation>
    <scope>NUCLEOTIDE SEQUENCE [LARGE SCALE GENOMIC DNA]</scope>
    <source>
        <strain evidence="7 8">NM305</strain>
    </source>
</reference>
<proteinExistence type="inferred from homology"/>
<feature type="transmembrane region" description="Helical" evidence="6">
    <location>
        <begin position="243"/>
        <end position="265"/>
    </location>
</feature>
<comment type="caution">
    <text evidence="7">The sequence shown here is derived from an EMBL/GenBank/DDBJ whole genome shotgun (WGS) entry which is preliminary data.</text>
</comment>
<sequence>MTLTTLLILMCCGVVTNIMSALFGIGGGVLMVPILHTLFPEFSLQMVAATSLTTVMGTACINLISFYKQKFSVQIKPLLLWSVGMIAGVQLGFELSFCFPNFLIITIFIGTLLVLAWRSFLTKKGKNQIASTANEKLKGVAVCFLGGGIAGITGIGGGSIMAPLLSLLPSIKPAKIAVYSNYMMLIGGLGNLYGYLSKTPPFYLEEAWQIGYVNFSVVAVVVFCSFLTSFISIKLKGYLPEVLIQKGLGVILLIIAAYMAALQLWR</sequence>
<evidence type="ECO:0000256" key="3">
    <source>
        <dbReference type="ARBA" id="ARBA00022692"/>
    </source>
</evidence>
<feature type="transmembrane region" description="Helical" evidence="6">
    <location>
        <begin position="78"/>
        <end position="96"/>
    </location>
</feature>
<evidence type="ECO:0000256" key="2">
    <source>
        <dbReference type="ARBA" id="ARBA00009142"/>
    </source>
</evidence>
<evidence type="ECO:0000256" key="1">
    <source>
        <dbReference type="ARBA" id="ARBA00004141"/>
    </source>
</evidence>
<dbReference type="Pfam" id="PF01925">
    <property type="entry name" value="TauE"/>
    <property type="match status" value="1"/>
</dbReference>
<dbReference type="Proteomes" id="UP000005532">
    <property type="component" value="Unassembled WGS sequence"/>
</dbReference>
<evidence type="ECO:0000256" key="6">
    <source>
        <dbReference type="RuleBase" id="RU363041"/>
    </source>
</evidence>
<dbReference type="eggNOG" id="COG0730">
    <property type="taxonomic scope" value="Bacteria"/>
</dbReference>
<dbReference type="AlphaFoldDB" id="C5RYV7"/>
<name>C5RYV7_9PAST</name>
<feature type="transmembrane region" description="Helical" evidence="6">
    <location>
        <begin position="102"/>
        <end position="121"/>
    </location>
</feature>
<dbReference type="PANTHER" id="PTHR43483:SF3">
    <property type="entry name" value="MEMBRANE TRANSPORTER PROTEIN HI_0806-RELATED"/>
    <property type="match status" value="1"/>
</dbReference>
<dbReference type="InterPro" id="IPR002781">
    <property type="entry name" value="TM_pro_TauE-like"/>
</dbReference>
<feature type="transmembrane region" description="Helical" evidence="6">
    <location>
        <begin position="208"/>
        <end position="231"/>
    </location>
</feature>
<keyword evidence="5 6" id="KW-0472">Membrane</keyword>
<dbReference type="GO" id="GO:0005886">
    <property type="term" value="C:plasma membrane"/>
    <property type="evidence" value="ECO:0007669"/>
    <property type="project" value="UniProtKB-SubCell"/>
</dbReference>
<feature type="transmembrane region" description="Helical" evidence="6">
    <location>
        <begin position="142"/>
        <end position="164"/>
    </location>
</feature>
<evidence type="ECO:0000256" key="5">
    <source>
        <dbReference type="ARBA" id="ARBA00023136"/>
    </source>
</evidence>
<feature type="transmembrane region" description="Helical" evidence="6">
    <location>
        <begin position="7"/>
        <end position="36"/>
    </location>
</feature>
<keyword evidence="4 6" id="KW-1133">Transmembrane helix</keyword>